<comment type="caution">
    <text evidence="2">The sequence shown here is derived from an EMBL/GenBank/DDBJ whole genome shotgun (WGS) entry which is preliminary data.</text>
</comment>
<protein>
    <submittedName>
        <fullName evidence="2">Nuclear transport factor 2 family protein</fullName>
    </submittedName>
</protein>
<dbReference type="RefSeq" id="WP_138165202.1">
    <property type="nucleotide sequence ID" value="NZ_VAUA01000013.1"/>
</dbReference>
<keyword evidence="3" id="KW-1185">Reference proteome</keyword>
<sequence>MEKRDLVERWFTKIWEQADMSALDELLSASVGDGGAIDGMVFPRHELPELVNVVRELIGPPRVRILRFLEDGDWCSTHYEMTSEGPDRQMPLRVEGMILIRVDKGRIAELTTKFDSFELFEQLGQLPPEALVTCLTGQKLVWG</sequence>
<name>A0ABY2UPG7_9RHOB</name>
<accession>A0ABY2UPG7</accession>
<evidence type="ECO:0000259" key="1">
    <source>
        <dbReference type="Pfam" id="PF12680"/>
    </source>
</evidence>
<feature type="domain" description="SnoaL-like" evidence="1">
    <location>
        <begin position="7"/>
        <end position="109"/>
    </location>
</feature>
<proteinExistence type="predicted"/>
<dbReference type="InterPro" id="IPR037401">
    <property type="entry name" value="SnoaL-like"/>
</dbReference>
<evidence type="ECO:0000313" key="3">
    <source>
        <dbReference type="Proteomes" id="UP000305041"/>
    </source>
</evidence>
<gene>
    <name evidence="2" type="ORF">FEE96_21625</name>
</gene>
<dbReference type="Pfam" id="PF12680">
    <property type="entry name" value="SnoaL_2"/>
    <property type="match status" value="1"/>
</dbReference>
<dbReference type="SUPFAM" id="SSF54427">
    <property type="entry name" value="NTF2-like"/>
    <property type="match status" value="1"/>
</dbReference>
<organism evidence="2 3">
    <name type="scientific">Parasedimentitalea maritima</name>
    <dbReference type="NCBI Taxonomy" id="2578117"/>
    <lineage>
        <taxon>Bacteria</taxon>
        <taxon>Pseudomonadati</taxon>
        <taxon>Pseudomonadota</taxon>
        <taxon>Alphaproteobacteria</taxon>
        <taxon>Rhodobacterales</taxon>
        <taxon>Paracoccaceae</taxon>
        <taxon>Parasedimentitalea</taxon>
    </lineage>
</organism>
<reference evidence="2 3" key="1">
    <citation type="submission" date="2019-05" db="EMBL/GenBank/DDBJ databases">
        <title>Draft genome sequence of Pelagicola sp. DSW4-44.</title>
        <authorList>
            <person name="Oh J."/>
        </authorList>
    </citation>
    <scope>NUCLEOTIDE SEQUENCE [LARGE SCALE GENOMIC DNA]</scope>
    <source>
        <strain evidence="2 3">DSW4-44</strain>
    </source>
</reference>
<dbReference type="EMBL" id="VAUA01000013">
    <property type="protein sequence ID" value="TLP56564.1"/>
    <property type="molecule type" value="Genomic_DNA"/>
</dbReference>
<evidence type="ECO:0000313" key="2">
    <source>
        <dbReference type="EMBL" id="TLP56564.1"/>
    </source>
</evidence>
<dbReference type="Gene3D" id="3.10.450.50">
    <property type="match status" value="1"/>
</dbReference>
<dbReference type="Proteomes" id="UP000305041">
    <property type="component" value="Unassembled WGS sequence"/>
</dbReference>
<dbReference type="InterPro" id="IPR032710">
    <property type="entry name" value="NTF2-like_dom_sf"/>
</dbReference>